<dbReference type="EMBL" id="JBKAMQ010000002">
    <property type="protein sequence ID" value="MFN6507263.1"/>
    <property type="molecule type" value="Genomic_DNA"/>
</dbReference>
<evidence type="ECO:0000313" key="3">
    <source>
        <dbReference type="Proteomes" id="UP001635788"/>
    </source>
</evidence>
<dbReference type="Gene3D" id="3.60.15.10">
    <property type="entry name" value="Ribonuclease Z/Hydroxyacylglutathione hydrolase-like"/>
    <property type="match status" value="1"/>
</dbReference>
<gene>
    <name evidence="2" type="ORF">ACK3FC_08485</name>
</gene>
<evidence type="ECO:0000313" key="2">
    <source>
        <dbReference type="EMBL" id="MFN6507263.1"/>
    </source>
</evidence>
<evidence type="ECO:0000259" key="1">
    <source>
        <dbReference type="Pfam" id="PF12706"/>
    </source>
</evidence>
<reference evidence="2 3" key="1">
    <citation type="submission" date="2024-12" db="EMBL/GenBank/DDBJ databases">
        <authorList>
            <person name="Alaofin S."/>
            <person name="Velasco D."/>
            <person name="Li D."/>
            <person name="Baldwin T."/>
            <person name="Liu Z."/>
            <person name="Schachterle J.K."/>
        </authorList>
    </citation>
    <scope>NUCLEOTIDE SEQUENCE [LARGE SCALE GENOMIC DNA]</scope>
    <source>
        <strain evidence="2 3">B1</strain>
    </source>
</reference>
<protein>
    <submittedName>
        <fullName evidence="2">MBL fold metallo-hydrolase</fullName>
    </submittedName>
</protein>
<proteinExistence type="predicted"/>
<dbReference type="SUPFAM" id="SSF56281">
    <property type="entry name" value="Metallo-hydrolase/oxidoreductase"/>
    <property type="match status" value="1"/>
</dbReference>
<dbReference type="PANTHER" id="PTHR15032:SF4">
    <property type="entry name" value="N-ACYL-PHOSPHATIDYLETHANOLAMINE-HYDROLYZING PHOSPHOLIPASE D"/>
    <property type="match status" value="1"/>
</dbReference>
<accession>A0ABW9KUH4</accession>
<dbReference type="Proteomes" id="UP001635788">
    <property type="component" value="Unassembled WGS sequence"/>
</dbReference>
<comment type="caution">
    <text evidence="2">The sequence shown here is derived from an EMBL/GenBank/DDBJ whole genome shotgun (WGS) entry which is preliminary data.</text>
</comment>
<sequence>MADCCCTGSRRAPLPDARRPERAHPFLAAQLRHRPPIASIPLPMKNPYYSGPVSDHFDGVRFFNPGQPTIDNSLGKVVRWKAAMGAARWPAQVPVNPSVPAPRHDRLHITMVGHATLLIQVAGINLLTDPVWSQCASPSQIAGPKRVTAPGVAFADLPPIDAVLLSHNHYDHFDIATLRKLHHAHRPLFVMPLGNDRLLRNSVADARIATGDWHDRLPIGATATATLTRANHWSSRGVRDRRMALWCGFFIETARGCVWFAGDTGYGDGAIFREIRARYGAPDVALIPIGAYAPRWFMAPQHIDPAEAVRIFQDTGARHALGIHWGTFQLTDEGREEPREALSDALRQAGIAAAGFIAAEPGQVFDFDDSAA</sequence>
<keyword evidence="3" id="KW-1185">Reference proteome</keyword>
<dbReference type="Pfam" id="PF12706">
    <property type="entry name" value="Lactamase_B_2"/>
    <property type="match status" value="1"/>
</dbReference>
<dbReference type="RefSeq" id="WP_230939896.1">
    <property type="nucleotide sequence ID" value="NZ_CP064003.1"/>
</dbReference>
<feature type="domain" description="Metallo-beta-lactamase" evidence="1">
    <location>
        <begin position="125"/>
        <end position="325"/>
    </location>
</feature>
<name>A0ABW9KUH4_XANCT</name>
<dbReference type="InterPro" id="IPR001279">
    <property type="entry name" value="Metallo-B-lactamas"/>
</dbReference>
<dbReference type="PANTHER" id="PTHR15032">
    <property type="entry name" value="N-ACYL-PHOSPHATIDYLETHANOLAMINE-HYDROLYZING PHOSPHOLIPASE D"/>
    <property type="match status" value="1"/>
</dbReference>
<dbReference type="InterPro" id="IPR036866">
    <property type="entry name" value="RibonucZ/Hydroxyglut_hydro"/>
</dbReference>
<organism evidence="2 3">
    <name type="scientific">Xanthomonas translucens pv. translucens</name>
    <dbReference type="NCBI Taxonomy" id="134875"/>
    <lineage>
        <taxon>Bacteria</taxon>
        <taxon>Pseudomonadati</taxon>
        <taxon>Pseudomonadota</taxon>
        <taxon>Gammaproteobacteria</taxon>
        <taxon>Lysobacterales</taxon>
        <taxon>Lysobacteraceae</taxon>
        <taxon>Xanthomonas</taxon>
        <taxon>Xanthomonas translucens group</taxon>
    </lineage>
</organism>